<protein>
    <submittedName>
        <fullName evidence="1">Uncharacterized protein</fullName>
    </submittedName>
</protein>
<dbReference type="EMBL" id="VSSQ01026010">
    <property type="protein sequence ID" value="MPM74506.1"/>
    <property type="molecule type" value="Genomic_DNA"/>
</dbReference>
<name>A0A645CC24_9ZZZZ</name>
<gene>
    <name evidence="1" type="ORF">SDC9_121494</name>
</gene>
<dbReference type="AlphaFoldDB" id="A0A645CC24"/>
<reference evidence="1" key="1">
    <citation type="submission" date="2019-08" db="EMBL/GenBank/DDBJ databases">
        <authorList>
            <person name="Kucharzyk K."/>
            <person name="Murdoch R.W."/>
            <person name="Higgins S."/>
            <person name="Loffler F."/>
        </authorList>
    </citation>
    <scope>NUCLEOTIDE SEQUENCE</scope>
</reference>
<proteinExistence type="predicted"/>
<sequence length="172" mass="18267">MLAQLITLYSTSVFSVFTNNAYTIVGIPDSLYTSPEGGEPGLLILANAGQYESIPLTAINAVYAGDGTVYDLSITYLPPPAPLPLGCDTDMMTAVQDYLPVGTDVLLMMGLSTQATGLVYRNHYGMLVISDADGNTPVFVVTPKLLRITTADAELEGPRPAVSPRIQNVPIN</sequence>
<evidence type="ECO:0000313" key="1">
    <source>
        <dbReference type="EMBL" id="MPM74506.1"/>
    </source>
</evidence>
<organism evidence="1">
    <name type="scientific">bioreactor metagenome</name>
    <dbReference type="NCBI Taxonomy" id="1076179"/>
    <lineage>
        <taxon>unclassified sequences</taxon>
        <taxon>metagenomes</taxon>
        <taxon>ecological metagenomes</taxon>
    </lineage>
</organism>
<accession>A0A645CC24</accession>
<comment type="caution">
    <text evidence="1">The sequence shown here is derived from an EMBL/GenBank/DDBJ whole genome shotgun (WGS) entry which is preliminary data.</text>
</comment>